<dbReference type="InterPro" id="IPR050134">
    <property type="entry name" value="NAD-dep_sirtuin_deacylases"/>
</dbReference>
<dbReference type="EMBL" id="FN653018">
    <property type="protein sequence ID" value="CBY22285.1"/>
    <property type="molecule type" value="Genomic_DNA"/>
</dbReference>
<dbReference type="OrthoDB" id="424302at2759"/>
<evidence type="ECO:0000259" key="8">
    <source>
        <dbReference type="PROSITE" id="PS50305"/>
    </source>
</evidence>
<dbReference type="Gene3D" id="3.30.1600.10">
    <property type="entry name" value="SIR2/SIRT2 'Small Domain"/>
    <property type="match status" value="1"/>
</dbReference>
<dbReference type="PANTHER" id="PTHR11085:SF9">
    <property type="entry name" value="NAD-DEPENDENT PROTEIN DEACETYLASE SIRTUIN-1"/>
    <property type="match status" value="1"/>
</dbReference>
<proteinExistence type="predicted"/>
<dbReference type="InterPro" id="IPR026591">
    <property type="entry name" value="Sirtuin_cat_small_dom_sf"/>
</dbReference>
<dbReference type="AlphaFoldDB" id="E4WY41"/>
<dbReference type="SUPFAM" id="SSF52467">
    <property type="entry name" value="DHS-like NAD/FAD-binding domain"/>
    <property type="match status" value="1"/>
</dbReference>
<dbReference type="GO" id="GO:0005637">
    <property type="term" value="C:nuclear inner membrane"/>
    <property type="evidence" value="ECO:0007669"/>
    <property type="project" value="TreeGrafter"/>
</dbReference>
<evidence type="ECO:0000256" key="5">
    <source>
        <dbReference type="ARBA" id="ARBA00023027"/>
    </source>
</evidence>
<feature type="region of interest" description="Disordered" evidence="7">
    <location>
        <begin position="1"/>
        <end position="64"/>
    </location>
</feature>
<dbReference type="GO" id="GO:0002039">
    <property type="term" value="F:p53 binding"/>
    <property type="evidence" value="ECO:0007669"/>
    <property type="project" value="TreeGrafter"/>
</dbReference>
<gene>
    <name evidence="9" type="ORF">GSOID_T00011841001</name>
</gene>
<evidence type="ECO:0000256" key="4">
    <source>
        <dbReference type="ARBA" id="ARBA00022833"/>
    </source>
</evidence>
<dbReference type="FunCoup" id="E4WY41">
    <property type="interactions" value="502"/>
</dbReference>
<dbReference type="InterPro" id="IPR029035">
    <property type="entry name" value="DHS-like_NAD/FAD-binding_dom"/>
</dbReference>
<feature type="compositionally biased region" description="Basic and acidic residues" evidence="7">
    <location>
        <begin position="395"/>
        <end position="425"/>
    </location>
</feature>
<dbReference type="GO" id="GO:0017136">
    <property type="term" value="F:histone deacetylase activity, NAD-dependent"/>
    <property type="evidence" value="ECO:0007669"/>
    <property type="project" value="TreeGrafter"/>
</dbReference>
<comment type="cofactor">
    <cofactor evidence="1">
        <name>Zn(2+)</name>
        <dbReference type="ChEBI" id="CHEBI:29105"/>
    </cofactor>
</comment>
<dbReference type="PANTHER" id="PTHR11085">
    <property type="entry name" value="NAD-DEPENDENT PROTEIN DEACYLASE SIRTUIN-5, MITOCHONDRIAL-RELATED"/>
    <property type="match status" value="1"/>
</dbReference>
<dbReference type="InParanoid" id="E4WY41"/>
<comment type="caution">
    <text evidence="6">Lacks conserved residue(s) required for the propagation of feature annotation.</text>
</comment>
<evidence type="ECO:0000256" key="6">
    <source>
        <dbReference type="PROSITE-ProRule" id="PRU00236"/>
    </source>
</evidence>
<protein>
    <recommendedName>
        <fullName evidence="8">Deacetylase sirtuin-type domain-containing protein</fullName>
    </recommendedName>
</protein>
<dbReference type="InterPro" id="IPR026590">
    <property type="entry name" value="Ssirtuin_cat_dom"/>
</dbReference>
<reference evidence="9 10" key="1">
    <citation type="journal article" date="2010" name="Science">
        <title>Plasticity of animal genome architecture unmasked by rapid evolution of a pelagic tunicate.</title>
        <authorList>
            <person name="Denoeud F."/>
            <person name="Henriet S."/>
            <person name="Mungpakdee S."/>
            <person name="Aury J.M."/>
            <person name="Da Silva C."/>
            <person name="Brinkmann H."/>
            <person name="Mikhaleva J."/>
            <person name="Olsen L.C."/>
            <person name="Jubin C."/>
            <person name="Canestro C."/>
            <person name="Bouquet J.M."/>
            <person name="Danks G."/>
            <person name="Poulain J."/>
            <person name="Campsteijn C."/>
            <person name="Adamski M."/>
            <person name="Cross I."/>
            <person name="Yadetie F."/>
            <person name="Muffato M."/>
            <person name="Louis A."/>
            <person name="Butcher S."/>
            <person name="Tsagkogeorga G."/>
            <person name="Konrad A."/>
            <person name="Singh S."/>
            <person name="Jensen M.F."/>
            <person name="Cong E.H."/>
            <person name="Eikeseth-Otteraa H."/>
            <person name="Noel B."/>
            <person name="Anthouard V."/>
            <person name="Porcel B.M."/>
            <person name="Kachouri-Lafond R."/>
            <person name="Nishino A."/>
            <person name="Ugolini M."/>
            <person name="Chourrout P."/>
            <person name="Nishida H."/>
            <person name="Aasland R."/>
            <person name="Huzurbazar S."/>
            <person name="Westhof E."/>
            <person name="Delsuc F."/>
            <person name="Lehrach H."/>
            <person name="Reinhardt R."/>
            <person name="Weissenbach J."/>
            <person name="Roy S.W."/>
            <person name="Artiguenave F."/>
            <person name="Postlethwait J.H."/>
            <person name="Manak J.R."/>
            <person name="Thompson E.M."/>
            <person name="Jaillon O."/>
            <person name="Du Pasquier L."/>
            <person name="Boudinot P."/>
            <person name="Liberles D.A."/>
            <person name="Volff J.N."/>
            <person name="Philippe H."/>
            <person name="Lenhard B."/>
            <person name="Roest Crollius H."/>
            <person name="Wincker P."/>
            <person name="Chourrout D."/>
        </authorList>
    </citation>
    <scope>NUCLEOTIDE SEQUENCE [LARGE SCALE GENOMIC DNA]</scope>
</reference>
<evidence type="ECO:0000313" key="10">
    <source>
        <dbReference type="Proteomes" id="UP000001307"/>
    </source>
</evidence>
<dbReference type="Gene3D" id="3.40.50.1220">
    <property type="entry name" value="TPP-binding domain"/>
    <property type="match status" value="1"/>
</dbReference>
<dbReference type="Proteomes" id="UP000001307">
    <property type="component" value="Unassembled WGS sequence"/>
</dbReference>
<keyword evidence="4" id="KW-0862">Zinc</keyword>
<dbReference type="PROSITE" id="PS50305">
    <property type="entry name" value="SIRTUIN"/>
    <property type="match status" value="1"/>
</dbReference>
<evidence type="ECO:0000256" key="3">
    <source>
        <dbReference type="ARBA" id="ARBA00022723"/>
    </source>
</evidence>
<evidence type="ECO:0000256" key="2">
    <source>
        <dbReference type="ARBA" id="ARBA00022679"/>
    </source>
</evidence>
<keyword evidence="10" id="KW-1185">Reference proteome</keyword>
<accession>E4WY41</accession>
<evidence type="ECO:0000256" key="1">
    <source>
        <dbReference type="ARBA" id="ARBA00001947"/>
    </source>
</evidence>
<feature type="compositionally biased region" description="Basic and acidic residues" evidence="7">
    <location>
        <begin position="22"/>
        <end position="32"/>
    </location>
</feature>
<keyword evidence="5" id="KW-0520">NAD</keyword>
<dbReference type="GO" id="GO:0005654">
    <property type="term" value="C:nucleoplasm"/>
    <property type="evidence" value="ECO:0007669"/>
    <property type="project" value="TreeGrafter"/>
</dbReference>
<feature type="region of interest" description="Disordered" evidence="7">
    <location>
        <begin position="395"/>
        <end position="433"/>
    </location>
</feature>
<organism evidence="9 10">
    <name type="scientific">Oikopleura dioica</name>
    <name type="common">Tunicate</name>
    <dbReference type="NCBI Taxonomy" id="34765"/>
    <lineage>
        <taxon>Eukaryota</taxon>
        <taxon>Metazoa</taxon>
        <taxon>Chordata</taxon>
        <taxon>Tunicata</taxon>
        <taxon>Appendicularia</taxon>
        <taxon>Copelata</taxon>
        <taxon>Oikopleuridae</taxon>
        <taxon>Oikopleura</taxon>
    </lineage>
</organism>
<dbReference type="Pfam" id="PF02146">
    <property type="entry name" value="SIR2"/>
    <property type="match status" value="1"/>
</dbReference>
<feature type="compositionally biased region" description="Basic and acidic residues" evidence="7">
    <location>
        <begin position="492"/>
        <end position="501"/>
    </location>
</feature>
<dbReference type="GO" id="GO:0033553">
    <property type="term" value="C:rDNA heterochromatin"/>
    <property type="evidence" value="ECO:0007669"/>
    <property type="project" value="TreeGrafter"/>
</dbReference>
<feature type="domain" description="Deacetylase sirtuin-type" evidence="8">
    <location>
        <begin position="116"/>
        <end position="375"/>
    </location>
</feature>
<evidence type="ECO:0000313" key="9">
    <source>
        <dbReference type="EMBL" id="CBY22285.1"/>
    </source>
</evidence>
<keyword evidence="3" id="KW-0479">Metal-binding</keyword>
<sequence>MSEAQEPGPLSEISESQIDTDSQAKEQPESEKNCCGTSKECKSRANENEEDNDNASESDWKPEGSGAVRAVINMLERGADPYQLAAMVGLDITADDNPMTVIRHLVAALSQSNKRERQQNLSLDEIVDLIKKSKNIMILTGAGISVSCGIPDFRSKNGLYAKLAVDFPELPDPPSMFCLKFFKGDQRPFFRFAKEIYPGSFKPSPSHRFIAELEQRGKLLRNFTQNIDGLEQEAGIKNVIQCHGHFHTATCLDPTCQAKYKSSDIKEDIFSQQIPRCKRMRTKIIKPDIVFFGENLPKHFHKAMVDEKDKADLLIVMGSSLKVGPVNEIPDALDKSVPAILINRESLRYASEFDGELLGNCDDIVAILAKKLGWTDFSSGGDAQEVTREDLEKLTEEKKSENGEEPPPEKRLKVDENSEENKEETPVLTRPIRRPKIEVPKGVFCKLESGYQTVFHGHELLPEGEDSSSSESEEDEEDEDNESDNGYEDIPESERKPKATEETLQAACYPTEATRSHFEASGSILTLPEPKVCQNSEKKPL</sequence>
<evidence type="ECO:0000256" key="7">
    <source>
        <dbReference type="SAM" id="MobiDB-lite"/>
    </source>
</evidence>
<dbReference type="GO" id="GO:0070403">
    <property type="term" value="F:NAD+ binding"/>
    <property type="evidence" value="ECO:0007669"/>
    <property type="project" value="InterPro"/>
</dbReference>
<feature type="region of interest" description="Disordered" evidence="7">
    <location>
        <begin position="460"/>
        <end position="541"/>
    </location>
</feature>
<dbReference type="InterPro" id="IPR003000">
    <property type="entry name" value="Sirtuin"/>
</dbReference>
<feature type="compositionally biased region" description="Acidic residues" evidence="7">
    <location>
        <begin position="462"/>
        <end position="491"/>
    </location>
</feature>
<dbReference type="GO" id="GO:0046872">
    <property type="term" value="F:metal ion binding"/>
    <property type="evidence" value="ECO:0007669"/>
    <property type="project" value="UniProtKB-KW"/>
</dbReference>
<name>E4WY41_OIKDI</name>
<keyword evidence="2" id="KW-0808">Transferase</keyword>
<dbReference type="GO" id="GO:0003714">
    <property type="term" value="F:transcription corepressor activity"/>
    <property type="evidence" value="ECO:0007669"/>
    <property type="project" value="TreeGrafter"/>
</dbReference>